<keyword evidence="1" id="KW-1133">Transmembrane helix</keyword>
<proteinExistence type="predicted"/>
<dbReference type="OrthoDB" id="5794450at2759"/>
<feature type="transmembrane region" description="Helical" evidence="1">
    <location>
        <begin position="173"/>
        <end position="192"/>
    </location>
</feature>
<gene>
    <name evidence="2" type="ORF">HPLM_LOCUS10662</name>
</gene>
<evidence type="ECO:0000313" key="4">
    <source>
        <dbReference type="WBParaSite" id="HPLM_0001067001-mRNA-1"/>
    </source>
</evidence>
<evidence type="ECO:0000313" key="3">
    <source>
        <dbReference type="Proteomes" id="UP000268014"/>
    </source>
</evidence>
<evidence type="ECO:0000313" key="2">
    <source>
        <dbReference type="EMBL" id="VDO40788.1"/>
    </source>
</evidence>
<dbReference type="STRING" id="6290.A0A0N4WI99"/>
<keyword evidence="1" id="KW-0472">Membrane</keyword>
<evidence type="ECO:0000256" key="1">
    <source>
        <dbReference type="SAM" id="Phobius"/>
    </source>
</evidence>
<sequence>MTEVADTKICTYMYSVSCSIIAEVLMIFGYRNNAWLVLFNNENELQRGLNDDCLKTDEAIKCHTWQSYENGSAVLPRPFAFTHSPSAAMYLALYIARVLLFMQVVWFAICVICCCNLKAEQFAKKYQRHLMYLCGFEALLFVILWIVVIIAYYVDGIMDVLQDGYDRSFGSGFWLFVMGGAPLYLLSVFLVYRDELSTYLTNRRSQRTVARHEMGTLVS</sequence>
<reference evidence="2 3" key="2">
    <citation type="submission" date="2018-11" db="EMBL/GenBank/DDBJ databases">
        <authorList>
            <consortium name="Pathogen Informatics"/>
        </authorList>
    </citation>
    <scope>NUCLEOTIDE SEQUENCE [LARGE SCALE GENOMIC DNA]</scope>
    <source>
        <strain evidence="2 3">MHpl1</strain>
    </source>
</reference>
<name>A0A0N4WI99_HAEPC</name>
<reference evidence="4" key="1">
    <citation type="submission" date="2017-02" db="UniProtKB">
        <authorList>
            <consortium name="WormBaseParasite"/>
        </authorList>
    </citation>
    <scope>IDENTIFICATION</scope>
</reference>
<feature type="transmembrane region" description="Helical" evidence="1">
    <location>
        <begin position="91"/>
        <end position="117"/>
    </location>
</feature>
<keyword evidence="3" id="KW-1185">Reference proteome</keyword>
<organism evidence="4">
    <name type="scientific">Haemonchus placei</name>
    <name type="common">Barber's pole worm</name>
    <dbReference type="NCBI Taxonomy" id="6290"/>
    <lineage>
        <taxon>Eukaryota</taxon>
        <taxon>Metazoa</taxon>
        <taxon>Ecdysozoa</taxon>
        <taxon>Nematoda</taxon>
        <taxon>Chromadorea</taxon>
        <taxon>Rhabditida</taxon>
        <taxon>Rhabditina</taxon>
        <taxon>Rhabditomorpha</taxon>
        <taxon>Strongyloidea</taxon>
        <taxon>Trichostrongylidae</taxon>
        <taxon>Haemonchus</taxon>
    </lineage>
</organism>
<feature type="transmembrane region" description="Helical" evidence="1">
    <location>
        <begin position="12"/>
        <end position="30"/>
    </location>
</feature>
<protein>
    <submittedName>
        <fullName evidence="4">XK-related protein</fullName>
    </submittedName>
</protein>
<dbReference type="Gene3D" id="1.20.140.150">
    <property type="match status" value="1"/>
</dbReference>
<dbReference type="WBParaSite" id="HPLM_0001067001-mRNA-1">
    <property type="protein sequence ID" value="HPLM_0001067001-mRNA-1"/>
    <property type="gene ID" value="HPLM_0001067001"/>
</dbReference>
<feature type="transmembrane region" description="Helical" evidence="1">
    <location>
        <begin position="129"/>
        <end position="153"/>
    </location>
</feature>
<keyword evidence="1" id="KW-0812">Transmembrane</keyword>
<dbReference type="AlphaFoldDB" id="A0A0N4WI99"/>
<dbReference type="EMBL" id="UZAF01017352">
    <property type="protein sequence ID" value="VDO40788.1"/>
    <property type="molecule type" value="Genomic_DNA"/>
</dbReference>
<accession>A0A0N4WI99</accession>
<dbReference type="Proteomes" id="UP000268014">
    <property type="component" value="Unassembled WGS sequence"/>
</dbReference>
<dbReference type="OMA" id="FAICVIC"/>